<gene>
    <name evidence="2" type="ORF">EHS25_006272</name>
</gene>
<sequence>MGFVDSTNRPINLLEAFSRATDVHADYYQDRATSATDDSVTGPIVVNGLIGDTPSNEHLGAYSLTSQILRHLKYIDGDADEIGVQMSLEPGMDYPRSEETPASTEQPAGSSSHPGTVSMQPYTPRSDHGAKEFSRVYKYQADLRLTTPEGPRTGSGLRLRQTRDATPSVNGHRVAHDVDGAIVTGHPLLAVEPTTLDTAEASILDGDTLSWEIMGTRDWVWGATISCNGERVEGYVFHELSLDITLRGV</sequence>
<protein>
    <submittedName>
        <fullName evidence="2">Uncharacterized protein</fullName>
    </submittedName>
</protein>
<dbReference type="OrthoDB" id="10361143at2759"/>
<accession>A0A427YRH1</accession>
<dbReference type="Proteomes" id="UP000279259">
    <property type="component" value="Unassembled WGS sequence"/>
</dbReference>
<feature type="region of interest" description="Disordered" evidence="1">
    <location>
        <begin position="89"/>
        <end position="128"/>
    </location>
</feature>
<proteinExistence type="predicted"/>
<keyword evidence="3" id="KW-1185">Reference proteome</keyword>
<comment type="caution">
    <text evidence="2">The sequence shown here is derived from an EMBL/GenBank/DDBJ whole genome shotgun (WGS) entry which is preliminary data.</text>
</comment>
<dbReference type="AlphaFoldDB" id="A0A427YRH1"/>
<evidence type="ECO:0000256" key="1">
    <source>
        <dbReference type="SAM" id="MobiDB-lite"/>
    </source>
</evidence>
<evidence type="ECO:0000313" key="2">
    <source>
        <dbReference type="EMBL" id="RSH93626.1"/>
    </source>
</evidence>
<reference evidence="2 3" key="1">
    <citation type="submission" date="2018-11" db="EMBL/GenBank/DDBJ databases">
        <title>Genome sequence of Saitozyma podzolica DSM 27192.</title>
        <authorList>
            <person name="Aliyu H."/>
            <person name="Gorte O."/>
            <person name="Ochsenreither K."/>
        </authorList>
    </citation>
    <scope>NUCLEOTIDE SEQUENCE [LARGE SCALE GENOMIC DNA]</scope>
    <source>
        <strain evidence="2 3">DSM 27192</strain>
    </source>
</reference>
<dbReference type="EMBL" id="RSCD01000003">
    <property type="protein sequence ID" value="RSH93626.1"/>
    <property type="molecule type" value="Genomic_DNA"/>
</dbReference>
<feature type="compositionally biased region" description="Polar residues" evidence="1">
    <location>
        <begin position="100"/>
        <end position="123"/>
    </location>
</feature>
<organism evidence="2 3">
    <name type="scientific">Saitozyma podzolica</name>
    <dbReference type="NCBI Taxonomy" id="1890683"/>
    <lineage>
        <taxon>Eukaryota</taxon>
        <taxon>Fungi</taxon>
        <taxon>Dikarya</taxon>
        <taxon>Basidiomycota</taxon>
        <taxon>Agaricomycotina</taxon>
        <taxon>Tremellomycetes</taxon>
        <taxon>Tremellales</taxon>
        <taxon>Trimorphomycetaceae</taxon>
        <taxon>Saitozyma</taxon>
    </lineage>
</organism>
<evidence type="ECO:0000313" key="3">
    <source>
        <dbReference type="Proteomes" id="UP000279259"/>
    </source>
</evidence>
<name>A0A427YRH1_9TREE</name>